<sequence length="92" mass="11234">MQTENIHEFIKKRPYLVWYVKDVSNLNQESILEHTLNYGNWQDVQEMIKILGIKKTAEIFNKQISQERINYDAKILNYFKLNFFPNSYFHFL</sequence>
<accession>A0A2M8L8Y7</accession>
<name>A0A2M8L8Y7_9BACT</name>
<dbReference type="AlphaFoldDB" id="A0A2M8L8Y7"/>
<comment type="caution">
    <text evidence="1">The sequence shown here is derived from an EMBL/GenBank/DDBJ whole genome shotgun (WGS) entry which is preliminary data.</text>
</comment>
<gene>
    <name evidence="1" type="ORF">COV00_01975</name>
</gene>
<reference evidence="2" key="1">
    <citation type="submission" date="2017-09" db="EMBL/GenBank/DDBJ databases">
        <title>Depth-based differentiation of microbial function through sediment-hosted aquifers and enrichment of novel symbionts in the deep terrestrial subsurface.</title>
        <authorList>
            <person name="Probst A.J."/>
            <person name="Ladd B."/>
            <person name="Jarett J.K."/>
            <person name="Geller-Mcgrath D.E."/>
            <person name="Sieber C.M.K."/>
            <person name="Emerson J.B."/>
            <person name="Anantharaman K."/>
            <person name="Thomas B.C."/>
            <person name="Malmstrom R."/>
            <person name="Stieglmeier M."/>
            <person name="Klingl A."/>
            <person name="Woyke T."/>
            <person name="Ryan C.M."/>
            <person name="Banfield J.F."/>
        </authorList>
    </citation>
    <scope>NUCLEOTIDE SEQUENCE [LARGE SCALE GENOMIC DNA]</scope>
</reference>
<proteinExistence type="predicted"/>
<protein>
    <submittedName>
        <fullName evidence="1">Uncharacterized protein</fullName>
    </submittedName>
</protein>
<evidence type="ECO:0000313" key="1">
    <source>
        <dbReference type="EMBL" id="PJE73087.1"/>
    </source>
</evidence>
<evidence type="ECO:0000313" key="2">
    <source>
        <dbReference type="Proteomes" id="UP000230603"/>
    </source>
</evidence>
<dbReference type="Proteomes" id="UP000230603">
    <property type="component" value="Unassembled WGS sequence"/>
</dbReference>
<dbReference type="EMBL" id="PFEP01000027">
    <property type="protein sequence ID" value="PJE73087.1"/>
    <property type="molecule type" value="Genomic_DNA"/>
</dbReference>
<organism evidence="1 2">
    <name type="scientific">Candidatus Tagabacteria bacterium CG10_big_fil_rev_8_21_14_0_10_40_13</name>
    <dbReference type="NCBI Taxonomy" id="1975022"/>
    <lineage>
        <taxon>Bacteria</taxon>
        <taxon>Candidatus Tagaibacteriota</taxon>
    </lineage>
</organism>